<keyword evidence="2" id="KW-1185">Reference proteome</keyword>
<dbReference type="AlphaFoldDB" id="A0A7U2HUJ8"/>
<evidence type="ECO:0000313" key="1">
    <source>
        <dbReference type="EMBL" id="QRC91288.1"/>
    </source>
</evidence>
<protein>
    <submittedName>
        <fullName evidence="1">Uncharacterized protein</fullName>
    </submittedName>
</protein>
<name>A0A7U2HUJ8_PHANO</name>
<accession>A0A7U2HUJ8</accession>
<sequence>MSYHAAHDHYNSMQQMRQSCFNAITRVAAAGCFCGCLHVVNTEEGACPGFLFVLFLFQSYVPSVSLILPARAQTCLGAIKLQFSGKGKHMVGVSERDDCHGCAIPEDAIISYTCPIVMAMVSSHESSDTNGVANEKSQMISCEERWI</sequence>
<gene>
    <name evidence="1" type="ORF">JI435_401180</name>
</gene>
<evidence type="ECO:0000313" key="2">
    <source>
        <dbReference type="Proteomes" id="UP000663193"/>
    </source>
</evidence>
<organism evidence="1 2">
    <name type="scientific">Phaeosphaeria nodorum (strain SN15 / ATCC MYA-4574 / FGSC 10173)</name>
    <name type="common">Glume blotch fungus</name>
    <name type="synonym">Parastagonospora nodorum</name>
    <dbReference type="NCBI Taxonomy" id="321614"/>
    <lineage>
        <taxon>Eukaryota</taxon>
        <taxon>Fungi</taxon>
        <taxon>Dikarya</taxon>
        <taxon>Ascomycota</taxon>
        <taxon>Pezizomycotina</taxon>
        <taxon>Dothideomycetes</taxon>
        <taxon>Pleosporomycetidae</taxon>
        <taxon>Pleosporales</taxon>
        <taxon>Pleosporineae</taxon>
        <taxon>Phaeosphaeriaceae</taxon>
        <taxon>Parastagonospora</taxon>
    </lineage>
</organism>
<reference evidence="2" key="1">
    <citation type="journal article" date="2021" name="BMC Genomics">
        <title>Chromosome-level genome assembly and manually-curated proteome of model necrotroph Parastagonospora nodorum Sn15 reveals a genome-wide trove of candidate effector homologs, and redundancy of virulence-related functions within an accessory chromosome.</title>
        <authorList>
            <person name="Bertazzoni S."/>
            <person name="Jones D.A.B."/>
            <person name="Phan H.T."/>
            <person name="Tan K.-C."/>
            <person name="Hane J.K."/>
        </authorList>
    </citation>
    <scope>NUCLEOTIDE SEQUENCE [LARGE SCALE GENOMIC DNA]</scope>
    <source>
        <strain evidence="2">SN15 / ATCC MYA-4574 / FGSC 10173)</strain>
    </source>
</reference>
<proteinExistence type="predicted"/>
<dbReference type="VEuPathDB" id="FungiDB:JI435_401180"/>
<dbReference type="EMBL" id="CP069023">
    <property type="protein sequence ID" value="QRC91288.1"/>
    <property type="molecule type" value="Genomic_DNA"/>
</dbReference>
<dbReference type="Proteomes" id="UP000663193">
    <property type="component" value="Chromosome 1"/>
</dbReference>